<protein>
    <recommendedName>
        <fullName evidence="3">TRAP C4-dicarboxylate transport system permease DctM subunit domain-containing protein</fullName>
    </recommendedName>
</protein>
<keyword evidence="2" id="KW-1185">Reference proteome</keyword>
<dbReference type="EMBL" id="LPWD01000207">
    <property type="protein sequence ID" value="ODS02886.1"/>
    <property type="molecule type" value="Genomic_DNA"/>
</dbReference>
<proteinExistence type="predicted"/>
<accession>A0A1E3WAT2</accession>
<reference evidence="1 2" key="1">
    <citation type="journal article" date="2016" name="Environ. Microbiol.">
        <title>New Methyloceanibacter diversity from North Sea sediments includes methanotroph containing solely the soluble methane monooxygenase.</title>
        <authorList>
            <person name="Vekeman B."/>
            <person name="Kerckhof F.M."/>
            <person name="Cremers G."/>
            <person name="de Vos P."/>
            <person name="Vandamme P."/>
            <person name="Boon N."/>
            <person name="Op den Camp H.J."/>
            <person name="Heylen K."/>
        </authorList>
    </citation>
    <scope>NUCLEOTIDE SEQUENCE [LARGE SCALE GENOMIC DNA]</scope>
    <source>
        <strain evidence="1 2">R-67177</strain>
    </source>
</reference>
<name>A0A1E3WAT2_9HYPH</name>
<dbReference type="AlphaFoldDB" id="A0A1E3WAT2"/>
<evidence type="ECO:0000313" key="1">
    <source>
        <dbReference type="EMBL" id="ODS02886.1"/>
    </source>
</evidence>
<comment type="caution">
    <text evidence="1">The sequence shown here is derived from an EMBL/GenBank/DDBJ whole genome shotgun (WGS) entry which is preliminary data.</text>
</comment>
<evidence type="ECO:0000313" key="2">
    <source>
        <dbReference type="Proteomes" id="UP000095042"/>
    </source>
</evidence>
<sequence length="68" mass="7578">MVMSWDMYIGMTMSVTQSVGAYMMSSMYMFIAMSLGVMEQVYGLQPLSMISWSLALSEPFSMSPLALV</sequence>
<dbReference type="Proteomes" id="UP000095042">
    <property type="component" value="Unassembled WGS sequence"/>
</dbReference>
<organism evidence="1 2">
    <name type="scientific">Methyloceanibacter marginalis</name>
    <dbReference type="NCBI Taxonomy" id="1774971"/>
    <lineage>
        <taxon>Bacteria</taxon>
        <taxon>Pseudomonadati</taxon>
        <taxon>Pseudomonadota</taxon>
        <taxon>Alphaproteobacteria</taxon>
        <taxon>Hyphomicrobiales</taxon>
        <taxon>Hyphomicrobiaceae</taxon>
        <taxon>Methyloceanibacter</taxon>
    </lineage>
</organism>
<dbReference type="RefSeq" id="WP_069623917.1">
    <property type="nucleotide sequence ID" value="NZ_LPWD01000207.1"/>
</dbReference>
<evidence type="ECO:0008006" key="3">
    <source>
        <dbReference type="Google" id="ProtNLM"/>
    </source>
</evidence>
<gene>
    <name evidence="1" type="ORF">AUC71_12835</name>
</gene>